<dbReference type="PANTHER" id="PTHR43308:SF5">
    <property type="entry name" value="S-LAYER PROTEIN _ PEPTIDOGLYCAN ENDO-BETA-N-ACETYLGLUCOSAMINIDASE"/>
    <property type="match status" value="1"/>
</dbReference>
<evidence type="ECO:0000313" key="2">
    <source>
        <dbReference type="EMBL" id="WAL61479.1"/>
    </source>
</evidence>
<organism evidence="2 3">
    <name type="scientific">Thermocoleostomius sinensis A174</name>
    <dbReference type="NCBI Taxonomy" id="2016057"/>
    <lineage>
        <taxon>Bacteria</taxon>
        <taxon>Bacillati</taxon>
        <taxon>Cyanobacteriota</taxon>
        <taxon>Cyanophyceae</taxon>
        <taxon>Oculatellales</taxon>
        <taxon>Oculatellaceae</taxon>
        <taxon>Thermocoleostomius</taxon>
    </lineage>
</organism>
<accession>A0A9E8ZDT4</accession>
<feature type="domain" description="SLH" evidence="1">
    <location>
        <begin position="136"/>
        <end position="200"/>
    </location>
</feature>
<keyword evidence="3" id="KW-1185">Reference proteome</keyword>
<dbReference type="AlphaFoldDB" id="A0A9E8ZDT4"/>
<dbReference type="RefSeq" id="WP_268611447.1">
    <property type="nucleotide sequence ID" value="NZ_CP113797.1"/>
</dbReference>
<dbReference type="EMBL" id="CP113797">
    <property type="protein sequence ID" value="WAL61479.1"/>
    <property type="molecule type" value="Genomic_DNA"/>
</dbReference>
<dbReference type="PROSITE" id="PS51272">
    <property type="entry name" value="SLH"/>
    <property type="match status" value="3"/>
</dbReference>
<feature type="domain" description="SLH" evidence="1">
    <location>
        <begin position="9"/>
        <end position="72"/>
    </location>
</feature>
<proteinExistence type="predicted"/>
<protein>
    <submittedName>
        <fullName evidence="2">S-layer homology domain-containing protein</fullName>
    </submittedName>
</protein>
<dbReference type="PANTHER" id="PTHR43308">
    <property type="entry name" value="OUTER MEMBRANE PROTEIN ALPHA-RELATED"/>
    <property type="match status" value="1"/>
</dbReference>
<evidence type="ECO:0000259" key="1">
    <source>
        <dbReference type="PROSITE" id="PS51272"/>
    </source>
</evidence>
<dbReference type="KEGG" id="tsin:OXH18_05680"/>
<sequence length="696" mass="77240">MTSGSATPSTNRNFSDIDNHWAKASILALADRRILNGYPDGTVRPDAGITRAEFATLMKGAFPSAPAVRPAVNFSDVPPQYWAYSAIQWAYERGFFSGYPDGTFQPSQMTSRLQTVLVLVSTRSIDQAWLPDELLRLYFEDAGQIATWAKKAASDAIAAEIIVNYPQVRQLRPLENATRGDVAAMVCRTLKIPNVVPAEYSTWFWGVYDIKDGVTVPFASWKGSARLMRDIQTLLVPFRLYPANQINGEYNWETEKALTQFCDFYGLPNMRSGVFDEKFAWSLLNADPVSFILAYAKDRQQIYNEFLAQEAGYDATKLAFLDRGIQNSPYHDDVPEYPARLQQVPDGTQLTSLGSQVTLTGTNTVVTFAPYPAIGSRPQIDGGLEFLHSDIKYACVCVGSIVDGKLRSHWLGRNPLTNAQQWSTTKIIPVLNVVARANAVQPSASMRDCLVRPIGSASGYGFYNLVVDLVSYRSAIASSNAVAAKFKQFFTPADLESWVKRITGNSGLTFRGRYGEAPFIDRPDLFHQPSQRVILSAPSTSHTGDNLMSAYDLTRFVSLLGWHNYFAQEARLPSAQWNSLETVVRAMGTDTARYLDVAIERLGLNTVIESPVILSKLGFGRSSSRDRTEICYVALLQFADTRPRRQGKPAVQYTVALSLLAAKDLNDANEEARQLDARIAAEVTEILRRLVSQELA</sequence>
<dbReference type="Pfam" id="PF00395">
    <property type="entry name" value="SLH"/>
    <property type="match status" value="3"/>
</dbReference>
<gene>
    <name evidence="2" type="ORF">OXH18_05680</name>
</gene>
<dbReference type="InterPro" id="IPR001119">
    <property type="entry name" value="SLH_dom"/>
</dbReference>
<evidence type="ECO:0000313" key="3">
    <source>
        <dbReference type="Proteomes" id="UP001163152"/>
    </source>
</evidence>
<reference evidence="2" key="1">
    <citation type="submission" date="2022-12" db="EMBL/GenBank/DDBJ databases">
        <title>Polyphasic identification of a Novel Hot-Spring Cyanobacterium Ocullathermofonsia sinensis gen nov. sp. nov. and Genomic Insights on its Adaptations to the Thermal Habitat.</title>
        <authorList>
            <person name="Daroch M."/>
            <person name="Tang J."/>
            <person name="Jiang Y."/>
        </authorList>
    </citation>
    <scope>NUCLEOTIDE SEQUENCE</scope>
    <source>
        <strain evidence="2">PKUAC-SCTA174</strain>
    </source>
</reference>
<dbReference type="InterPro" id="IPR051465">
    <property type="entry name" value="Cell_Envelope_Struct_Comp"/>
</dbReference>
<name>A0A9E8ZDT4_9CYAN</name>
<feature type="domain" description="SLH" evidence="1">
    <location>
        <begin position="73"/>
        <end position="133"/>
    </location>
</feature>
<dbReference type="Proteomes" id="UP001163152">
    <property type="component" value="Chromosome"/>
</dbReference>